<keyword evidence="7" id="KW-0808">Transferase</keyword>
<comment type="caution">
    <text evidence="17">The sequence shown here is derived from an EMBL/GenBank/DDBJ whole genome shotgun (WGS) entry which is preliminary data.</text>
</comment>
<evidence type="ECO:0000256" key="2">
    <source>
        <dbReference type="ARBA" id="ARBA00004771"/>
    </source>
</evidence>
<dbReference type="GO" id="GO:0006071">
    <property type="term" value="P:glycerol metabolic process"/>
    <property type="evidence" value="ECO:0007669"/>
    <property type="project" value="UniProtKB-UniRule"/>
</dbReference>
<dbReference type="PANTHER" id="PTHR12317:SF0">
    <property type="entry name" value="ACYLTRANSFERASE"/>
    <property type="match status" value="1"/>
</dbReference>
<keyword evidence="8 16" id="KW-0812">Transmembrane</keyword>
<feature type="transmembrane region" description="Helical" evidence="16">
    <location>
        <begin position="81"/>
        <end position="103"/>
    </location>
</feature>
<keyword evidence="10 16" id="KW-0256">Endoplasmic reticulum</keyword>
<dbReference type="AlphaFoldDB" id="A0AAV5RFC3"/>
<comment type="catalytic activity">
    <reaction evidence="15 16">
        <text>an acyl-CoA + a 1,2-diacyl-sn-glycerol = a triacyl-sn-glycerol + CoA</text>
        <dbReference type="Rhea" id="RHEA:10868"/>
        <dbReference type="ChEBI" id="CHEBI:17815"/>
        <dbReference type="ChEBI" id="CHEBI:57287"/>
        <dbReference type="ChEBI" id="CHEBI:58342"/>
        <dbReference type="ChEBI" id="CHEBI:64615"/>
        <dbReference type="EC" id="2.3.1.20"/>
    </reaction>
</comment>
<evidence type="ECO:0000256" key="11">
    <source>
        <dbReference type="ARBA" id="ARBA00022989"/>
    </source>
</evidence>
<dbReference type="CDD" id="cd07987">
    <property type="entry name" value="LPLAT_MGAT-like"/>
    <property type="match status" value="1"/>
</dbReference>
<keyword evidence="11 16" id="KW-1133">Transmembrane helix</keyword>
<protein>
    <recommendedName>
        <fullName evidence="5 16">Diacylglycerol O-acyltransferase</fullName>
        <ecNumber evidence="5 16">2.3.1.20</ecNumber>
    </recommendedName>
</protein>
<evidence type="ECO:0000256" key="7">
    <source>
        <dbReference type="ARBA" id="ARBA00022679"/>
    </source>
</evidence>
<reference evidence="17 18" key="1">
    <citation type="journal article" date="2023" name="Elife">
        <title>Identification of key yeast species and microbe-microbe interactions impacting larval growth of Drosophila in the wild.</title>
        <authorList>
            <person name="Mure A."/>
            <person name="Sugiura Y."/>
            <person name="Maeda R."/>
            <person name="Honda K."/>
            <person name="Sakurai N."/>
            <person name="Takahashi Y."/>
            <person name="Watada M."/>
            <person name="Katoh T."/>
            <person name="Gotoh A."/>
            <person name="Gotoh Y."/>
            <person name="Taniguchi I."/>
            <person name="Nakamura K."/>
            <person name="Hayashi T."/>
            <person name="Katayama T."/>
            <person name="Uemura T."/>
            <person name="Hattori Y."/>
        </authorList>
    </citation>
    <scope>NUCLEOTIDE SEQUENCE [LARGE SCALE GENOMIC DNA]</scope>
    <source>
        <strain evidence="17 18">SB-73</strain>
    </source>
</reference>
<dbReference type="EC" id="2.3.1.20" evidence="5 16"/>
<evidence type="ECO:0000256" key="9">
    <source>
        <dbReference type="ARBA" id="ARBA00022798"/>
    </source>
</evidence>
<comment type="function">
    <text evidence="16">Catalyzes the terminal and only committed step in triacylglycerol synthesis by using diacylglycerol and fatty acyl CoA as substrates.</text>
</comment>
<sequence>MIDTRTEYENHWEHLNARKEDELHHNFKKERLHDSLDEEFFGESTSTFKDDFGAPKKNVQDSFDAACNYASNCWNQFKDVFIDWISIVPVFVHTLVLPCSFFLMLVHALFYNFTWAGCALYLISIALDSRAYSGIPLNGIQKFVRRSVWWKWFAAYYPITLHKTCDLEPSDPPIRESKTFVDTSFYYLFAWPLILIRNIVQWIFRSETNSQNDSDTPKRQGKRYIFACSPHGIICMGAFCALGTEGCGWSKLFPGITTRVLTLGLCFNAPFYRQYLFLTGCCSVSKKSCINLLNNNQSICIIIGGTRESLMTEPGKFDLILKSRRGVIKVALETGASVVPVLSFGENDVYNADAQGRDSIWYKLNCLLSSSLGFAVPRFIGRGLFDKCAGPLPFRRPINVVVGRPIDVPLIENYTKSDIDKYQNIYISELTKLYEENVDKYTPGVSLRIVE</sequence>
<keyword evidence="6 16" id="KW-0444">Lipid biosynthesis</keyword>
<evidence type="ECO:0000256" key="10">
    <source>
        <dbReference type="ARBA" id="ARBA00022824"/>
    </source>
</evidence>
<comment type="caution">
    <text evidence="16">Lacks conserved residue(s) required for the propagation of feature annotation.</text>
</comment>
<dbReference type="GO" id="GO:0004144">
    <property type="term" value="F:diacylglycerol O-acyltransferase activity"/>
    <property type="evidence" value="ECO:0007669"/>
    <property type="project" value="UniProtKB-UniRule"/>
</dbReference>
<evidence type="ECO:0000313" key="17">
    <source>
        <dbReference type="EMBL" id="GMM49922.1"/>
    </source>
</evidence>
<evidence type="ECO:0000256" key="14">
    <source>
        <dbReference type="ARBA" id="ARBA00023315"/>
    </source>
</evidence>
<dbReference type="GO" id="GO:0005789">
    <property type="term" value="C:endoplasmic reticulum membrane"/>
    <property type="evidence" value="ECO:0007669"/>
    <property type="project" value="UniProtKB-SubCell"/>
</dbReference>
<evidence type="ECO:0000256" key="13">
    <source>
        <dbReference type="ARBA" id="ARBA00023136"/>
    </source>
</evidence>
<comment type="pathway">
    <text evidence="3">Lipid metabolism.</text>
</comment>
<evidence type="ECO:0000256" key="12">
    <source>
        <dbReference type="ARBA" id="ARBA00023098"/>
    </source>
</evidence>
<proteinExistence type="inferred from homology"/>
<gene>
    <name evidence="17" type="ORF">DASB73_008800</name>
</gene>
<comment type="similarity">
    <text evidence="4 16">Belongs to the diacylglycerol acyltransferase family.</text>
</comment>
<evidence type="ECO:0000256" key="3">
    <source>
        <dbReference type="ARBA" id="ARBA00005189"/>
    </source>
</evidence>
<dbReference type="GO" id="GO:0019432">
    <property type="term" value="P:triglyceride biosynthetic process"/>
    <property type="evidence" value="ECO:0007669"/>
    <property type="project" value="UniProtKB-UniRule"/>
</dbReference>
<comment type="subcellular location">
    <subcellularLocation>
        <location evidence="1 16">Endoplasmic reticulum membrane</location>
        <topology evidence="1 16">Multi-pass membrane protein</topology>
    </subcellularLocation>
</comment>
<keyword evidence="13 16" id="KW-0472">Membrane</keyword>
<accession>A0AAV5RFC3</accession>
<evidence type="ECO:0000256" key="4">
    <source>
        <dbReference type="ARBA" id="ARBA00005420"/>
    </source>
</evidence>
<evidence type="ECO:0000256" key="1">
    <source>
        <dbReference type="ARBA" id="ARBA00004477"/>
    </source>
</evidence>
<evidence type="ECO:0000256" key="6">
    <source>
        <dbReference type="ARBA" id="ARBA00022516"/>
    </source>
</evidence>
<name>A0AAV5RFC3_STABA</name>
<dbReference type="EMBL" id="BTGC01000003">
    <property type="protein sequence ID" value="GMM49922.1"/>
    <property type="molecule type" value="Genomic_DNA"/>
</dbReference>
<keyword evidence="9" id="KW-0319">Glycerol metabolism</keyword>
<organism evidence="17 18">
    <name type="scientific">Starmerella bacillaris</name>
    <name type="common">Yeast</name>
    <name type="synonym">Candida zemplinina</name>
    <dbReference type="NCBI Taxonomy" id="1247836"/>
    <lineage>
        <taxon>Eukaryota</taxon>
        <taxon>Fungi</taxon>
        <taxon>Dikarya</taxon>
        <taxon>Ascomycota</taxon>
        <taxon>Saccharomycotina</taxon>
        <taxon>Dipodascomycetes</taxon>
        <taxon>Dipodascales</taxon>
        <taxon>Trichomonascaceae</taxon>
        <taxon>Starmerella</taxon>
    </lineage>
</organism>
<comment type="pathway">
    <text evidence="2 16">Glycerolipid metabolism; triacylglycerol biosynthesis.</text>
</comment>
<dbReference type="SUPFAM" id="SSF69593">
    <property type="entry name" value="Glycerol-3-phosphate (1)-acyltransferase"/>
    <property type="match status" value="1"/>
</dbReference>
<evidence type="ECO:0000256" key="15">
    <source>
        <dbReference type="ARBA" id="ARBA00048109"/>
    </source>
</evidence>
<keyword evidence="12 16" id="KW-0443">Lipid metabolism</keyword>
<evidence type="ECO:0000256" key="5">
    <source>
        <dbReference type="ARBA" id="ARBA00013244"/>
    </source>
</evidence>
<evidence type="ECO:0000256" key="16">
    <source>
        <dbReference type="RuleBase" id="RU367023"/>
    </source>
</evidence>
<dbReference type="Proteomes" id="UP001362899">
    <property type="component" value="Unassembled WGS sequence"/>
</dbReference>
<evidence type="ECO:0000256" key="8">
    <source>
        <dbReference type="ARBA" id="ARBA00022692"/>
    </source>
</evidence>
<dbReference type="InterPro" id="IPR007130">
    <property type="entry name" value="DAGAT"/>
</dbReference>
<dbReference type="PANTHER" id="PTHR12317">
    <property type="entry name" value="DIACYLGLYCEROL O-ACYLTRANSFERASE"/>
    <property type="match status" value="1"/>
</dbReference>
<evidence type="ECO:0000313" key="18">
    <source>
        <dbReference type="Proteomes" id="UP001362899"/>
    </source>
</evidence>
<dbReference type="Pfam" id="PF03982">
    <property type="entry name" value="DAGAT"/>
    <property type="match status" value="2"/>
</dbReference>
<keyword evidence="14 16" id="KW-0012">Acyltransferase</keyword>
<keyword evidence="18" id="KW-1185">Reference proteome</keyword>